<reference evidence="1" key="1">
    <citation type="submission" date="2020-01" db="EMBL/GenBank/DDBJ databases">
        <authorList>
            <consortium name="DOE Joint Genome Institute"/>
            <person name="Haridas S."/>
            <person name="Albert R."/>
            <person name="Binder M."/>
            <person name="Bloem J."/>
            <person name="Labutti K."/>
            <person name="Salamov A."/>
            <person name="Andreopoulos B."/>
            <person name="Baker S.E."/>
            <person name="Barry K."/>
            <person name="Bills G."/>
            <person name="Bluhm B.H."/>
            <person name="Cannon C."/>
            <person name="Castanera R."/>
            <person name="Culley D.E."/>
            <person name="Daum C."/>
            <person name="Ezra D."/>
            <person name="Gonzalez J.B."/>
            <person name="Henrissat B."/>
            <person name="Kuo A."/>
            <person name="Liang C."/>
            <person name="Lipzen A."/>
            <person name="Lutzoni F."/>
            <person name="Magnuson J."/>
            <person name="Mondo S."/>
            <person name="Nolan M."/>
            <person name="Ohm R."/>
            <person name="Pangilinan J."/>
            <person name="Park H.-J."/>
            <person name="Ramirez L."/>
            <person name="Alfaro M."/>
            <person name="Sun H."/>
            <person name="Tritt A."/>
            <person name="Yoshinaga Y."/>
            <person name="Zwiers L.-H."/>
            <person name="Turgeon B.G."/>
            <person name="Goodwin S.B."/>
            <person name="Spatafora J.W."/>
            <person name="Crous P.W."/>
            <person name="Grigoriev I.V."/>
        </authorList>
    </citation>
    <scope>NUCLEOTIDE SEQUENCE</scope>
    <source>
        <strain evidence="1">IPT5</strain>
    </source>
</reference>
<evidence type="ECO:0000313" key="2">
    <source>
        <dbReference type="Proteomes" id="UP000799423"/>
    </source>
</evidence>
<evidence type="ECO:0000313" key="1">
    <source>
        <dbReference type="EMBL" id="KAF2844937.1"/>
    </source>
</evidence>
<gene>
    <name evidence="1" type="ORF">T440DRAFT_483809</name>
</gene>
<dbReference type="Proteomes" id="UP000799423">
    <property type="component" value="Unassembled WGS sequence"/>
</dbReference>
<organism evidence="1 2">
    <name type="scientific">Plenodomus tracheiphilus IPT5</name>
    <dbReference type="NCBI Taxonomy" id="1408161"/>
    <lineage>
        <taxon>Eukaryota</taxon>
        <taxon>Fungi</taxon>
        <taxon>Dikarya</taxon>
        <taxon>Ascomycota</taxon>
        <taxon>Pezizomycotina</taxon>
        <taxon>Dothideomycetes</taxon>
        <taxon>Pleosporomycetidae</taxon>
        <taxon>Pleosporales</taxon>
        <taxon>Pleosporineae</taxon>
        <taxon>Leptosphaeriaceae</taxon>
        <taxon>Plenodomus</taxon>
    </lineage>
</organism>
<accession>A0A6A7ARF0</accession>
<proteinExistence type="predicted"/>
<protein>
    <submittedName>
        <fullName evidence="1">Uncharacterized protein</fullName>
    </submittedName>
</protein>
<keyword evidence="2" id="KW-1185">Reference proteome</keyword>
<name>A0A6A7ARF0_9PLEO</name>
<dbReference type="AlphaFoldDB" id="A0A6A7ARF0"/>
<sequence length="115" mass="12646">MPYDVANWKRSLLNNIGSEHSPVAAETMLVASLHTLYGPHGMQCKTLLMAPRIYRSLHILILYTLPSKLSPSGTYKSCGVNPEKLMNDWGLSANLLSSFMNDDAVSISIGAFDDM</sequence>
<dbReference type="EMBL" id="MU006359">
    <property type="protein sequence ID" value="KAF2844937.1"/>
    <property type="molecule type" value="Genomic_DNA"/>
</dbReference>